<accession>A0A382E0N4</accession>
<sequence length="39" mass="4395">MTGAAHVRFLGRLSFGIGSYAEGIKNGAFNYFLLFYYNQ</sequence>
<organism evidence="1">
    <name type="scientific">marine metagenome</name>
    <dbReference type="NCBI Taxonomy" id="408172"/>
    <lineage>
        <taxon>unclassified sequences</taxon>
        <taxon>metagenomes</taxon>
        <taxon>ecological metagenomes</taxon>
    </lineage>
</organism>
<dbReference type="EMBL" id="UINC01041957">
    <property type="protein sequence ID" value="SVB43932.1"/>
    <property type="molecule type" value="Genomic_DNA"/>
</dbReference>
<protein>
    <submittedName>
        <fullName evidence="1">Uncharacterized protein</fullName>
    </submittedName>
</protein>
<evidence type="ECO:0000313" key="1">
    <source>
        <dbReference type="EMBL" id="SVB43932.1"/>
    </source>
</evidence>
<proteinExistence type="predicted"/>
<dbReference type="AlphaFoldDB" id="A0A382E0N4"/>
<name>A0A382E0N4_9ZZZZ</name>
<feature type="non-terminal residue" evidence="1">
    <location>
        <position position="39"/>
    </location>
</feature>
<gene>
    <name evidence="1" type="ORF">METZ01_LOCUS196786</name>
</gene>
<reference evidence="1" key="1">
    <citation type="submission" date="2018-05" db="EMBL/GenBank/DDBJ databases">
        <authorList>
            <person name="Lanie J.A."/>
            <person name="Ng W.-L."/>
            <person name="Kazmierczak K.M."/>
            <person name="Andrzejewski T.M."/>
            <person name="Davidsen T.M."/>
            <person name="Wayne K.J."/>
            <person name="Tettelin H."/>
            <person name="Glass J.I."/>
            <person name="Rusch D."/>
            <person name="Podicherti R."/>
            <person name="Tsui H.-C.T."/>
            <person name="Winkler M.E."/>
        </authorList>
    </citation>
    <scope>NUCLEOTIDE SEQUENCE</scope>
</reference>